<proteinExistence type="inferred from homology"/>
<dbReference type="Pfam" id="PF16189">
    <property type="entry name" value="Creatinase_N_2"/>
    <property type="match status" value="1"/>
</dbReference>
<dbReference type="SUPFAM" id="SSF53092">
    <property type="entry name" value="Creatinase/prolidase N-terminal domain"/>
    <property type="match status" value="1"/>
</dbReference>
<dbReference type="EMBL" id="JBHUIR010000038">
    <property type="protein sequence ID" value="MFD2260383.1"/>
    <property type="molecule type" value="Genomic_DNA"/>
</dbReference>
<evidence type="ECO:0000313" key="8">
    <source>
        <dbReference type="Proteomes" id="UP001597373"/>
    </source>
</evidence>
<dbReference type="InterPro" id="IPR050422">
    <property type="entry name" value="X-Pro_aminopeptidase_P"/>
</dbReference>
<feature type="domain" description="Peptidase M24 C-terminal" evidence="6">
    <location>
        <begin position="549"/>
        <end position="607"/>
    </location>
</feature>
<dbReference type="SUPFAM" id="SSF55920">
    <property type="entry name" value="Creatinase/aminopeptidase"/>
    <property type="match status" value="1"/>
</dbReference>
<comment type="caution">
    <text evidence="7">The sequence shown here is derived from an EMBL/GenBank/DDBJ whole genome shotgun (WGS) entry which is preliminary data.</text>
</comment>
<reference evidence="8" key="1">
    <citation type="journal article" date="2019" name="Int. J. Syst. Evol. Microbiol.">
        <title>The Global Catalogue of Microorganisms (GCM) 10K type strain sequencing project: providing services to taxonomists for standard genome sequencing and annotation.</title>
        <authorList>
            <consortium name="The Broad Institute Genomics Platform"/>
            <consortium name="The Broad Institute Genome Sequencing Center for Infectious Disease"/>
            <person name="Wu L."/>
            <person name="Ma J."/>
        </authorList>
    </citation>
    <scope>NUCLEOTIDE SEQUENCE [LARGE SCALE GENOMIC DNA]</scope>
    <source>
        <strain evidence="8">KCTC 23707</strain>
    </source>
</reference>
<gene>
    <name evidence="7" type="ORF">ACFSMZ_11485</name>
</gene>
<comment type="similarity">
    <text evidence="1">Belongs to the peptidase M24B family.</text>
</comment>
<dbReference type="InterPro" id="IPR000994">
    <property type="entry name" value="Pept_M24"/>
</dbReference>
<sequence length="608" mass="66503">MFQSFKTISNPAQAAPRIARIRELMAEEGLDALLIPRADQHQGEYVAPCSERLAWATGFTGSAGAAVILADRAVLFVDGRYTVQAHEQTDPALFTIESLVDNPPREWVKTNLKKGDRLGFDPWLHTVAEVRALEKSLEKIGATAVPLARNLVDAAWEDRPDEPTGRVIVHPLKYAGVAAEQKLDMLSGKLAAEGLDHTVLTDPASLAWTFNIRGSDVPHTPLALGFVFLSAEGKPKVFLDERKLDAEAKTHLVNLADLHAPAALLDELAKLARTGARFGLDENLAADRLRQVIEDNGGTVVAFADPAALPRAIKNETELAGTRAAHLRDGAALATFLAWLDRQEPGTLTEISVVEQLESTRAKVGEAMQMPLQEISFGTICGAGPNAALPHYRVNEKSNRTVNVNELLLVDSGAQYFDGTTDVTRTVAIGQPTDEMRKRFTLVLKGMIAISLLRFPEGTRGMDIDAFARQSLWRNGLDYNHGTGHGVGSYLSVHEGPQRIAKTGATKLMPGMILSNEPGYYKPGHYGIRIENLIVVSPAEPIEGGDLPMHSFETLTLAPIDRRLIEPSLLTEEERAWLNAYHRRVYQEISPLVDEETAKWLEQATAVI</sequence>
<evidence type="ECO:0000313" key="7">
    <source>
        <dbReference type="EMBL" id="MFD2260383.1"/>
    </source>
</evidence>
<dbReference type="InterPro" id="IPR029149">
    <property type="entry name" value="Creatin/AminoP/Spt16_N"/>
</dbReference>
<evidence type="ECO:0000256" key="2">
    <source>
        <dbReference type="ARBA" id="ARBA00022723"/>
    </source>
</evidence>
<keyword evidence="8" id="KW-1185">Reference proteome</keyword>
<feature type="domain" description="Creatinase N-terminal" evidence="5">
    <location>
        <begin position="17"/>
        <end position="140"/>
    </location>
</feature>
<feature type="domain" description="Peptidase M24" evidence="4">
    <location>
        <begin position="322"/>
        <end position="537"/>
    </location>
</feature>
<dbReference type="Gene3D" id="3.90.230.10">
    <property type="entry name" value="Creatinase/methionine aminopeptidase superfamily"/>
    <property type="match status" value="1"/>
</dbReference>
<keyword evidence="3 7" id="KW-0378">Hydrolase</keyword>
<dbReference type="GO" id="GO:0004177">
    <property type="term" value="F:aminopeptidase activity"/>
    <property type="evidence" value="ECO:0007669"/>
    <property type="project" value="UniProtKB-KW"/>
</dbReference>
<dbReference type="InterPro" id="IPR033740">
    <property type="entry name" value="Pept_M24B"/>
</dbReference>
<dbReference type="Pfam" id="PF01321">
    <property type="entry name" value="Creatinase_N"/>
    <property type="match status" value="1"/>
</dbReference>
<dbReference type="Pfam" id="PF00557">
    <property type="entry name" value="Peptidase_M24"/>
    <property type="match status" value="1"/>
</dbReference>
<dbReference type="InterPro" id="IPR036005">
    <property type="entry name" value="Creatinase/aminopeptidase-like"/>
</dbReference>
<keyword evidence="7" id="KW-0645">Protease</keyword>
<dbReference type="PANTHER" id="PTHR43763">
    <property type="entry name" value="XAA-PRO AMINOPEPTIDASE 1"/>
    <property type="match status" value="1"/>
</dbReference>
<dbReference type="Proteomes" id="UP001597373">
    <property type="component" value="Unassembled WGS sequence"/>
</dbReference>
<dbReference type="PANTHER" id="PTHR43763:SF6">
    <property type="entry name" value="XAA-PRO AMINOPEPTIDASE 1"/>
    <property type="match status" value="1"/>
</dbReference>
<evidence type="ECO:0000256" key="3">
    <source>
        <dbReference type="ARBA" id="ARBA00022801"/>
    </source>
</evidence>
<protein>
    <submittedName>
        <fullName evidence="7">Aminopeptidase P family protein</fullName>
        <ecNumber evidence="7">3.4.11.-</ecNumber>
    </submittedName>
</protein>
<dbReference type="RefSeq" id="WP_345099192.1">
    <property type="nucleotide sequence ID" value="NZ_BAABGS010000021.1"/>
</dbReference>
<dbReference type="Gene3D" id="3.40.350.10">
    <property type="entry name" value="Creatinase/prolidase N-terminal domain"/>
    <property type="match status" value="2"/>
</dbReference>
<evidence type="ECO:0000259" key="5">
    <source>
        <dbReference type="Pfam" id="PF01321"/>
    </source>
</evidence>
<evidence type="ECO:0000259" key="4">
    <source>
        <dbReference type="Pfam" id="PF00557"/>
    </source>
</evidence>
<dbReference type="CDD" id="cd01085">
    <property type="entry name" value="APP"/>
    <property type="match status" value="1"/>
</dbReference>
<name>A0ABW5DGX6_9HYPH</name>
<dbReference type="Pfam" id="PF16188">
    <property type="entry name" value="Peptidase_M24_C"/>
    <property type="match status" value="1"/>
</dbReference>
<evidence type="ECO:0000256" key="1">
    <source>
        <dbReference type="ARBA" id="ARBA00008766"/>
    </source>
</evidence>
<keyword evidence="2" id="KW-0479">Metal-binding</keyword>
<accession>A0ABW5DGX6</accession>
<dbReference type="EC" id="3.4.11.-" evidence="7"/>
<evidence type="ECO:0000259" key="6">
    <source>
        <dbReference type="Pfam" id="PF16188"/>
    </source>
</evidence>
<dbReference type="InterPro" id="IPR000587">
    <property type="entry name" value="Creatinase_N"/>
</dbReference>
<dbReference type="InterPro" id="IPR032416">
    <property type="entry name" value="Peptidase_M24_C"/>
</dbReference>
<keyword evidence="7" id="KW-0031">Aminopeptidase</keyword>
<organism evidence="7 8">
    <name type="scientific">Chelativorans composti</name>
    <dbReference type="NCBI Taxonomy" id="768533"/>
    <lineage>
        <taxon>Bacteria</taxon>
        <taxon>Pseudomonadati</taxon>
        <taxon>Pseudomonadota</taxon>
        <taxon>Alphaproteobacteria</taxon>
        <taxon>Hyphomicrobiales</taxon>
        <taxon>Phyllobacteriaceae</taxon>
        <taxon>Chelativorans</taxon>
    </lineage>
</organism>